<keyword evidence="11" id="KW-1185">Reference proteome</keyword>
<feature type="transmembrane region" description="Helical" evidence="10">
    <location>
        <begin position="201"/>
        <end position="223"/>
    </location>
</feature>
<evidence type="ECO:0000256" key="8">
    <source>
        <dbReference type="ARBA" id="ARBA00023170"/>
    </source>
</evidence>
<evidence type="ECO:0000256" key="4">
    <source>
        <dbReference type="ARBA" id="ARBA00022692"/>
    </source>
</evidence>
<dbReference type="PANTHER" id="PTHR21137:SF35">
    <property type="entry name" value="ODORANT RECEPTOR 19A-RELATED"/>
    <property type="match status" value="1"/>
</dbReference>
<dbReference type="OrthoDB" id="7542313at2759"/>
<sequence>MIANKYYEYDIENAFAMNRFFSRIIGIWPFARTNSIHLELIETVTLAFVCIAFIMCETIPIVLYMFVILTDVRLRLKVMSCLVYSIIGLIKYSYVLLHKNQVRNCLILIDEDWRDVVNPSVRISMIDKVRIGKRLTVTCALFVYLFCLVFRMIMPLAIGKVVTPQNITIRTLPCPADPIIFDVQRSPTYEIMLFIEFIGGFIKYTITVATFGFVTICAMHFCVQSEILVTLMNDFVNESRPEYLNKKLATVVEHQIKIR</sequence>
<dbReference type="Pfam" id="PF02949">
    <property type="entry name" value="7tm_6"/>
    <property type="match status" value="1"/>
</dbReference>
<name>A0A6J1QKG1_9HYME</name>
<evidence type="ECO:0000256" key="2">
    <source>
        <dbReference type="ARBA" id="ARBA00022475"/>
    </source>
</evidence>
<keyword evidence="8" id="KW-0675">Receptor</keyword>
<dbReference type="GO" id="GO:0005886">
    <property type="term" value="C:plasma membrane"/>
    <property type="evidence" value="ECO:0007669"/>
    <property type="project" value="UniProtKB-SubCell"/>
</dbReference>
<evidence type="ECO:0000256" key="1">
    <source>
        <dbReference type="ARBA" id="ARBA00004651"/>
    </source>
</evidence>
<keyword evidence="3" id="KW-0716">Sensory transduction</keyword>
<feature type="transmembrane region" description="Helical" evidence="10">
    <location>
        <begin position="135"/>
        <end position="154"/>
    </location>
</feature>
<dbReference type="GO" id="GO:0005549">
    <property type="term" value="F:odorant binding"/>
    <property type="evidence" value="ECO:0007669"/>
    <property type="project" value="InterPro"/>
</dbReference>
<keyword evidence="7 10" id="KW-0472">Membrane</keyword>
<keyword evidence="9" id="KW-0807">Transducer</keyword>
<comment type="subcellular location">
    <subcellularLocation>
        <location evidence="1">Cell membrane</location>
        <topology evidence="1">Multi-pass membrane protein</topology>
    </subcellularLocation>
</comment>
<keyword evidence="2" id="KW-1003">Cell membrane</keyword>
<protein>
    <submittedName>
        <fullName evidence="12">Uncharacterized protein LOC112461795</fullName>
    </submittedName>
</protein>
<evidence type="ECO:0000313" key="11">
    <source>
        <dbReference type="Proteomes" id="UP000504618"/>
    </source>
</evidence>
<keyword evidence="5" id="KW-0552">Olfaction</keyword>
<dbReference type="InterPro" id="IPR004117">
    <property type="entry name" value="7tm6_olfct_rcpt"/>
</dbReference>
<dbReference type="GO" id="GO:0004984">
    <property type="term" value="F:olfactory receptor activity"/>
    <property type="evidence" value="ECO:0007669"/>
    <property type="project" value="InterPro"/>
</dbReference>
<dbReference type="PANTHER" id="PTHR21137">
    <property type="entry name" value="ODORANT RECEPTOR"/>
    <property type="match status" value="1"/>
</dbReference>
<dbReference type="Proteomes" id="UP000504618">
    <property type="component" value="Unplaced"/>
</dbReference>
<reference evidence="12" key="1">
    <citation type="submission" date="2025-08" db="UniProtKB">
        <authorList>
            <consortium name="RefSeq"/>
        </authorList>
    </citation>
    <scope>IDENTIFICATION</scope>
    <source>
        <tissue evidence="12">Whole body</tissue>
    </source>
</reference>
<keyword evidence="4 10" id="KW-0812">Transmembrane</keyword>
<proteinExistence type="predicted"/>
<dbReference type="AlphaFoldDB" id="A0A6J1QKG1"/>
<evidence type="ECO:0000256" key="7">
    <source>
        <dbReference type="ARBA" id="ARBA00023136"/>
    </source>
</evidence>
<accession>A0A6J1QKG1</accession>
<feature type="transmembrane region" description="Helical" evidence="10">
    <location>
        <begin position="44"/>
        <end position="68"/>
    </location>
</feature>
<feature type="non-terminal residue" evidence="12">
    <location>
        <position position="259"/>
    </location>
</feature>
<dbReference type="RefSeq" id="XP_024882942.1">
    <property type="nucleotide sequence ID" value="XM_025027174.1"/>
</dbReference>
<feature type="transmembrane region" description="Helical" evidence="10">
    <location>
        <begin position="74"/>
        <end position="94"/>
    </location>
</feature>
<gene>
    <name evidence="12" type="primary">LOC112461795</name>
</gene>
<evidence type="ECO:0000256" key="3">
    <source>
        <dbReference type="ARBA" id="ARBA00022606"/>
    </source>
</evidence>
<evidence type="ECO:0000256" key="9">
    <source>
        <dbReference type="ARBA" id="ARBA00023224"/>
    </source>
</evidence>
<evidence type="ECO:0000256" key="6">
    <source>
        <dbReference type="ARBA" id="ARBA00022989"/>
    </source>
</evidence>
<dbReference type="GeneID" id="112461795"/>
<dbReference type="GO" id="GO:0007165">
    <property type="term" value="P:signal transduction"/>
    <property type="evidence" value="ECO:0007669"/>
    <property type="project" value="UniProtKB-KW"/>
</dbReference>
<evidence type="ECO:0000256" key="5">
    <source>
        <dbReference type="ARBA" id="ARBA00022725"/>
    </source>
</evidence>
<evidence type="ECO:0000256" key="10">
    <source>
        <dbReference type="SAM" id="Phobius"/>
    </source>
</evidence>
<keyword evidence="6 10" id="KW-1133">Transmembrane helix</keyword>
<evidence type="ECO:0000313" key="12">
    <source>
        <dbReference type="RefSeq" id="XP_024882942.1"/>
    </source>
</evidence>
<organism evidence="11 12">
    <name type="scientific">Temnothorax curvispinosus</name>
    <dbReference type="NCBI Taxonomy" id="300111"/>
    <lineage>
        <taxon>Eukaryota</taxon>
        <taxon>Metazoa</taxon>
        <taxon>Ecdysozoa</taxon>
        <taxon>Arthropoda</taxon>
        <taxon>Hexapoda</taxon>
        <taxon>Insecta</taxon>
        <taxon>Pterygota</taxon>
        <taxon>Neoptera</taxon>
        <taxon>Endopterygota</taxon>
        <taxon>Hymenoptera</taxon>
        <taxon>Apocrita</taxon>
        <taxon>Aculeata</taxon>
        <taxon>Formicoidea</taxon>
        <taxon>Formicidae</taxon>
        <taxon>Myrmicinae</taxon>
        <taxon>Temnothorax</taxon>
    </lineage>
</organism>